<dbReference type="EMBL" id="CP136890">
    <property type="protein sequence ID" value="WOK95509.1"/>
    <property type="molecule type" value="Genomic_DNA"/>
</dbReference>
<dbReference type="Proteomes" id="UP001327560">
    <property type="component" value="Chromosome 1"/>
</dbReference>
<organism evidence="1 2">
    <name type="scientific">Canna indica</name>
    <name type="common">Indian-shot</name>
    <dbReference type="NCBI Taxonomy" id="4628"/>
    <lineage>
        <taxon>Eukaryota</taxon>
        <taxon>Viridiplantae</taxon>
        <taxon>Streptophyta</taxon>
        <taxon>Embryophyta</taxon>
        <taxon>Tracheophyta</taxon>
        <taxon>Spermatophyta</taxon>
        <taxon>Magnoliopsida</taxon>
        <taxon>Liliopsida</taxon>
        <taxon>Zingiberales</taxon>
        <taxon>Cannaceae</taxon>
        <taxon>Canna</taxon>
    </lineage>
</organism>
<proteinExistence type="predicted"/>
<protein>
    <submittedName>
        <fullName evidence="1">Uncharacterized protein</fullName>
    </submittedName>
</protein>
<dbReference type="AlphaFoldDB" id="A0AAQ3JSK0"/>
<name>A0AAQ3JSK0_9LILI</name>
<gene>
    <name evidence="1" type="ORF">Cni_G04216</name>
</gene>
<sequence>MNEEASSIGKTDVKCAVVLLLGIASFSCCIAAEFKKVKVSVLGDSNLFVSFPKYNWQLSNSIPFPAN</sequence>
<accession>A0AAQ3JSK0</accession>
<keyword evidence="2" id="KW-1185">Reference proteome</keyword>
<reference evidence="1 2" key="1">
    <citation type="submission" date="2023-10" db="EMBL/GenBank/DDBJ databases">
        <title>Chromosome-scale genome assembly provides insights into flower coloration mechanisms of Canna indica.</title>
        <authorList>
            <person name="Li C."/>
        </authorList>
    </citation>
    <scope>NUCLEOTIDE SEQUENCE [LARGE SCALE GENOMIC DNA]</scope>
    <source>
        <tissue evidence="1">Flower</tissue>
    </source>
</reference>
<evidence type="ECO:0000313" key="2">
    <source>
        <dbReference type="Proteomes" id="UP001327560"/>
    </source>
</evidence>
<evidence type="ECO:0000313" key="1">
    <source>
        <dbReference type="EMBL" id="WOK95509.1"/>
    </source>
</evidence>